<proteinExistence type="predicted"/>
<name>G1D461_9CAUD</name>
<keyword evidence="2" id="KW-1185">Reference proteome</keyword>
<gene>
    <name evidence="1" type="primary">176</name>
    <name evidence="1" type="ORF">LITTLEE_176</name>
</gene>
<organism evidence="1 2">
    <name type="scientific">Mycobacterium phage LittleE</name>
    <dbReference type="NCBI Taxonomy" id="2922212"/>
    <lineage>
        <taxon>Viruses</taxon>
        <taxon>Duplodnaviria</taxon>
        <taxon>Heunggongvirae</taxon>
        <taxon>Uroviricota</taxon>
        <taxon>Caudoviricetes</taxon>
        <taxon>Omegavirus</taxon>
        <taxon>Omegavirus littlee</taxon>
    </lineage>
</organism>
<dbReference type="RefSeq" id="YP_009637087.1">
    <property type="nucleotide sequence ID" value="NC_042322.1"/>
</dbReference>
<protein>
    <submittedName>
        <fullName evidence="1">Uncharacterized protein</fullName>
    </submittedName>
</protein>
<dbReference type="Proteomes" id="UP000008414">
    <property type="component" value="Segment"/>
</dbReference>
<sequence>MTNEELIEKFVEKLAAEQPGFKYLEPLPAPPTEGEILWERIEDLERKHEELLERFESHRHVIGDGMVNGRYEKFATGEPINES</sequence>
<accession>G1D461</accession>
<dbReference type="GeneID" id="40233833"/>
<evidence type="ECO:0000313" key="2">
    <source>
        <dbReference type="Proteomes" id="UP000008414"/>
    </source>
</evidence>
<evidence type="ECO:0000313" key="1">
    <source>
        <dbReference type="EMBL" id="AEK09555.1"/>
    </source>
</evidence>
<reference evidence="1 2" key="1">
    <citation type="journal article" date="2012" name="J. Virol.">
        <title>Complete Genome Sequences of 138 Mycobacteriophages.</title>
        <authorList>
            <consortium name="the Science Education Alliance Phage Hunters Advancing Genomics and Evolutionary Science Program"/>
            <consortium name="the KwaZulu-Natal Research Institute for Tuberculosis and HIV Mycobacterial Genetics Course Students"/>
            <consortium name="the Phage Hunters Integrating Research and Education Program"/>
            <person name="Hatfull G.F."/>
        </authorList>
    </citation>
    <scope>NUCLEOTIDE SEQUENCE [LARGE SCALE GENOMIC DNA]</scope>
    <source>
        <strain evidence="1">LittleE</strain>
    </source>
</reference>
<dbReference type="OrthoDB" id="19407at10239"/>
<dbReference type="EMBL" id="JF937101">
    <property type="protein sequence ID" value="AEK09555.1"/>
    <property type="molecule type" value="Genomic_DNA"/>
</dbReference>